<protein>
    <submittedName>
        <fullName evidence="11">SWI/SNF complex subunit SWI3A isoform X1</fullName>
    </submittedName>
</protein>
<evidence type="ECO:0000313" key="10">
    <source>
        <dbReference type="Proteomes" id="UP001652660"/>
    </source>
</evidence>
<evidence type="ECO:0000256" key="6">
    <source>
        <dbReference type="SAM" id="MobiDB-lite"/>
    </source>
</evidence>
<dbReference type="Pfam" id="PF04433">
    <property type="entry name" value="SWIRM"/>
    <property type="match status" value="1"/>
</dbReference>
<evidence type="ECO:0000259" key="7">
    <source>
        <dbReference type="PROSITE" id="PS50090"/>
    </source>
</evidence>
<evidence type="ECO:0000256" key="4">
    <source>
        <dbReference type="ARBA" id="ARBA00023242"/>
    </source>
</evidence>
<feature type="domain" description="Myb-like" evidence="7">
    <location>
        <begin position="257"/>
        <end position="291"/>
    </location>
</feature>
<dbReference type="Pfam" id="PF16495">
    <property type="entry name" value="SWIRM-assoc_1"/>
    <property type="match status" value="1"/>
</dbReference>
<dbReference type="InterPro" id="IPR007526">
    <property type="entry name" value="SWIRM"/>
</dbReference>
<feature type="domain" description="SWIRM" evidence="8">
    <location>
        <begin position="23"/>
        <end position="120"/>
    </location>
</feature>
<dbReference type="RefSeq" id="XP_027078952.2">
    <property type="nucleotide sequence ID" value="XM_027223151.2"/>
</dbReference>
<dbReference type="Proteomes" id="UP001652660">
    <property type="component" value="Chromosome 7c"/>
</dbReference>
<dbReference type="PANTHER" id="PTHR12802">
    <property type="entry name" value="SWI/SNF COMPLEX-RELATED"/>
    <property type="match status" value="1"/>
</dbReference>
<dbReference type="Pfam" id="PF00249">
    <property type="entry name" value="Myb_DNA-binding"/>
    <property type="match status" value="1"/>
</dbReference>
<dbReference type="InterPro" id="IPR032451">
    <property type="entry name" value="SMARCC_C"/>
</dbReference>
<keyword evidence="10" id="KW-1185">Reference proteome</keyword>
<dbReference type="InterPro" id="IPR001005">
    <property type="entry name" value="SANT/Myb"/>
</dbReference>
<organism evidence="10 11">
    <name type="scientific">Coffea arabica</name>
    <name type="common">Arabian coffee</name>
    <dbReference type="NCBI Taxonomy" id="13443"/>
    <lineage>
        <taxon>Eukaryota</taxon>
        <taxon>Viridiplantae</taxon>
        <taxon>Streptophyta</taxon>
        <taxon>Embryophyta</taxon>
        <taxon>Tracheophyta</taxon>
        <taxon>Spermatophyta</taxon>
        <taxon>Magnoliopsida</taxon>
        <taxon>eudicotyledons</taxon>
        <taxon>Gunneridae</taxon>
        <taxon>Pentapetalae</taxon>
        <taxon>asterids</taxon>
        <taxon>lamiids</taxon>
        <taxon>Gentianales</taxon>
        <taxon>Rubiaceae</taxon>
        <taxon>Ixoroideae</taxon>
        <taxon>Gardenieae complex</taxon>
        <taxon>Bertiereae - Coffeeae clade</taxon>
        <taxon>Coffeeae</taxon>
        <taxon>Coffea</taxon>
    </lineage>
</organism>
<keyword evidence="5" id="KW-0175">Coiled coil</keyword>
<proteinExistence type="predicted"/>
<dbReference type="Gene3D" id="1.10.10.10">
    <property type="entry name" value="Winged helix-like DNA-binding domain superfamily/Winged helix DNA-binding domain"/>
    <property type="match status" value="1"/>
</dbReference>
<feature type="region of interest" description="Disordered" evidence="6">
    <location>
        <begin position="421"/>
        <end position="458"/>
    </location>
</feature>
<dbReference type="PROSITE" id="PS51293">
    <property type="entry name" value="SANT"/>
    <property type="match status" value="1"/>
</dbReference>
<dbReference type="GO" id="GO:0003677">
    <property type="term" value="F:DNA binding"/>
    <property type="evidence" value="ECO:0007669"/>
    <property type="project" value="UniProtKB-KW"/>
</dbReference>
<reference evidence="11" key="2">
    <citation type="submission" date="2025-08" db="UniProtKB">
        <authorList>
            <consortium name="RefSeq"/>
        </authorList>
    </citation>
    <scope>IDENTIFICATION</scope>
    <source>
        <tissue evidence="11">Leaves</tissue>
    </source>
</reference>
<name>A0A6P6TLN9_COFAR</name>
<reference evidence="10" key="1">
    <citation type="journal article" date="2025" name="Foods">
        <title>Unveiling the Microbial Signatures of Arabica Coffee Cherries: Insights into Ripeness Specific Diversity, Functional Traits, and Implications for Quality and Safety.</title>
        <authorList>
            <consortium name="RefSeq"/>
            <person name="Tenea G.N."/>
            <person name="Cifuentes V."/>
            <person name="Reyes P."/>
            <person name="Cevallos-Vallejos M."/>
        </authorList>
    </citation>
    <scope>NUCLEOTIDE SEQUENCE [LARGE SCALE GENOMIC DNA]</scope>
</reference>
<dbReference type="SUPFAM" id="SSF46689">
    <property type="entry name" value="Homeodomain-like"/>
    <property type="match status" value="2"/>
</dbReference>
<dbReference type="PANTHER" id="PTHR12802:SF140">
    <property type="entry name" value="SWI_SNF COMPLEX SUBUNIT SWI3A"/>
    <property type="match status" value="1"/>
</dbReference>
<evidence type="ECO:0000256" key="3">
    <source>
        <dbReference type="ARBA" id="ARBA00023163"/>
    </source>
</evidence>
<dbReference type="Gene3D" id="1.10.10.60">
    <property type="entry name" value="Homeodomain-like"/>
    <property type="match status" value="1"/>
</dbReference>
<dbReference type="InterPro" id="IPR036388">
    <property type="entry name" value="WH-like_DNA-bd_sf"/>
</dbReference>
<keyword evidence="1" id="KW-0805">Transcription regulation</keyword>
<evidence type="ECO:0000256" key="2">
    <source>
        <dbReference type="ARBA" id="ARBA00023125"/>
    </source>
</evidence>
<gene>
    <name evidence="11" type="primary">LOC113702136</name>
</gene>
<dbReference type="PROSITE" id="PS50090">
    <property type="entry name" value="MYB_LIKE"/>
    <property type="match status" value="1"/>
</dbReference>
<feature type="domain" description="SANT" evidence="9">
    <location>
        <begin position="256"/>
        <end position="303"/>
    </location>
</feature>
<dbReference type="InterPro" id="IPR009057">
    <property type="entry name" value="Homeodomain-like_sf"/>
</dbReference>
<feature type="coiled-coil region" evidence="5">
    <location>
        <begin position="504"/>
        <end position="541"/>
    </location>
</feature>
<feature type="region of interest" description="Disordered" evidence="6">
    <location>
        <begin position="320"/>
        <end position="359"/>
    </location>
</feature>
<dbReference type="GO" id="GO:0005634">
    <property type="term" value="C:nucleus"/>
    <property type="evidence" value="ECO:0007669"/>
    <property type="project" value="UniProtKB-ARBA"/>
</dbReference>
<dbReference type="OrthoDB" id="118550at2759"/>
<evidence type="ECO:0000256" key="1">
    <source>
        <dbReference type="ARBA" id="ARBA00023015"/>
    </source>
</evidence>
<keyword evidence="2" id="KW-0238">DNA-binding</keyword>
<dbReference type="SMART" id="SM00717">
    <property type="entry name" value="SANT"/>
    <property type="match status" value="1"/>
</dbReference>
<evidence type="ECO:0000259" key="9">
    <source>
        <dbReference type="PROSITE" id="PS51293"/>
    </source>
</evidence>
<evidence type="ECO:0000259" key="8">
    <source>
        <dbReference type="PROSITE" id="PS50934"/>
    </source>
</evidence>
<accession>A0A6P6TLN9</accession>
<evidence type="ECO:0000313" key="11">
    <source>
        <dbReference type="RefSeq" id="XP_027078952.2"/>
    </source>
</evidence>
<dbReference type="GeneID" id="113702136"/>
<keyword evidence="4" id="KW-0539">Nucleus</keyword>
<sequence>MAMEASNVKPPVSAIEEAHLDLYTIPSYSSWFQWGNIHEIERISLREFFDGSSITRTPRIYKEYRDFIICKYREEPSGRLTFTELRKSLVGDVSTLHKVFTFLEKWGLINFSGTVSAEPAEVQQRHKKEVRVEEGAPYGVRVVAAPNSLKPVAPLPRPVDVGGGGGGELAENGSKFPPLASYSDIYGELLQQQQQQGEEGKELVLCGSCKQLCDSGHYEHTKDEFLLLCKKCFGNGDYGSKSAHDFKYVDDTNQVVWTEAETLLLLESVLKHGDDWELVAQNVKTKSKLDCISKLLQLPFGDLMLGSALRKTKVWDRNAGQAVPAHSVQDTVTGDDQQHEHKNQGQQNANVEDPGPPHKRLCTVPNLDASSSLMKQVGRLSSVIGPPVTACAADAAVAELCYENRCSREIFDDDNFGDELGYSARTDEEERVLPVENSEGEKGPTVSGASEHRGNELQEQTFQKNVVPLTLRMRAATATSLGAAAAHAKLLAAQEEREIEHLLASVIETQLKKLQRKAKYLENLEMIMEKQQDQFGEFEEDIVAERMKVLQEIISAGIPRWKDHTSMKSLTGNVL</sequence>
<keyword evidence="3" id="KW-0804">Transcription</keyword>
<dbReference type="PROSITE" id="PS50934">
    <property type="entry name" value="SWIRM"/>
    <property type="match status" value="1"/>
</dbReference>
<dbReference type="AlphaFoldDB" id="A0A6P6TLN9"/>
<dbReference type="InterPro" id="IPR017884">
    <property type="entry name" value="SANT_dom"/>
</dbReference>
<evidence type="ECO:0000256" key="5">
    <source>
        <dbReference type="SAM" id="Coils"/>
    </source>
</evidence>
<dbReference type="CDD" id="cd00167">
    <property type="entry name" value="SANT"/>
    <property type="match status" value="1"/>
</dbReference>